<feature type="region of interest" description="Disordered" evidence="1">
    <location>
        <begin position="69"/>
        <end position="102"/>
    </location>
</feature>
<evidence type="ECO:0000313" key="2">
    <source>
        <dbReference type="EMBL" id="EGO27575.1"/>
    </source>
</evidence>
<dbReference type="Proteomes" id="UP000008064">
    <property type="component" value="Unassembled WGS sequence"/>
</dbReference>
<reference evidence="2" key="1">
    <citation type="submission" date="2011-04" db="EMBL/GenBank/DDBJ databases">
        <title>Evolution of plant cell wall degrading machinery underlies the functional diversity of forest fungi.</title>
        <authorList>
            <consortium name="US DOE Joint Genome Institute (JGI-PGF)"/>
            <person name="Eastwood D.C."/>
            <person name="Floudas D."/>
            <person name="Binder M."/>
            <person name="Majcherczyk A."/>
            <person name="Schneider P."/>
            <person name="Aerts A."/>
            <person name="Asiegbu F.O."/>
            <person name="Baker S.E."/>
            <person name="Barry K."/>
            <person name="Bendiksby M."/>
            <person name="Blumentritt M."/>
            <person name="Coutinho P.M."/>
            <person name="Cullen D."/>
            <person name="Cullen D."/>
            <person name="Gathman A."/>
            <person name="Goodell B."/>
            <person name="Henrissat B."/>
            <person name="Ihrmark K."/>
            <person name="Kauserud H."/>
            <person name="Kohler A."/>
            <person name="LaButti K."/>
            <person name="Lapidus A."/>
            <person name="Lavin J.L."/>
            <person name="Lee Y.-H."/>
            <person name="Lindquist E."/>
            <person name="Lilly W."/>
            <person name="Lucas S."/>
            <person name="Morin E."/>
            <person name="Murat C."/>
            <person name="Oguiza J.A."/>
            <person name="Park J."/>
            <person name="Pisabarro A.G."/>
            <person name="Riley R."/>
            <person name="Rosling A."/>
            <person name="Salamov A."/>
            <person name="Schmidt O."/>
            <person name="Schmutz J."/>
            <person name="Skrede I."/>
            <person name="Stenlid J."/>
            <person name="Wiebenga A."/>
            <person name="Xie X."/>
            <person name="Kues U."/>
            <person name="Hibbett D.S."/>
            <person name="Hoffmeister D."/>
            <person name="Hogberg N."/>
            <person name="Martin F."/>
            <person name="Grigoriev I.V."/>
            <person name="Watkinson S.C."/>
        </authorList>
    </citation>
    <scope>NUCLEOTIDE SEQUENCE</scope>
    <source>
        <strain evidence="2">S7.9</strain>
    </source>
</reference>
<dbReference type="HOGENOM" id="CLU_2279201_0_0_1"/>
<dbReference type="RefSeq" id="XP_007315666.1">
    <property type="nucleotide sequence ID" value="XM_007315604.1"/>
</dbReference>
<protein>
    <submittedName>
        <fullName evidence="2">Uncharacterized protein</fullName>
    </submittedName>
</protein>
<name>F8NNE5_SERL9</name>
<dbReference type="GeneID" id="18816316"/>
<accession>F8NNE5</accession>
<dbReference type="EMBL" id="GL945431">
    <property type="protein sequence ID" value="EGO27575.1"/>
    <property type="molecule type" value="Genomic_DNA"/>
</dbReference>
<gene>
    <name evidence="2" type="ORF">SERLADRAFT_446810</name>
</gene>
<organism>
    <name type="scientific">Serpula lacrymans var. lacrymans (strain S7.9)</name>
    <name type="common">Dry rot fungus</name>
    <dbReference type="NCBI Taxonomy" id="578457"/>
    <lineage>
        <taxon>Eukaryota</taxon>
        <taxon>Fungi</taxon>
        <taxon>Dikarya</taxon>
        <taxon>Basidiomycota</taxon>
        <taxon>Agaricomycotina</taxon>
        <taxon>Agaricomycetes</taxon>
        <taxon>Agaricomycetidae</taxon>
        <taxon>Boletales</taxon>
        <taxon>Coniophorineae</taxon>
        <taxon>Serpulaceae</taxon>
        <taxon>Serpula</taxon>
    </lineage>
</organism>
<dbReference type="AlphaFoldDB" id="F8NNE5"/>
<evidence type="ECO:0000256" key="1">
    <source>
        <dbReference type="SAM" id="MobiDB-lite"/>
    </source>
</evidence>
<proteinExistence type="predicted"/>
<dbReference type="KEGG" id="sla:SERLADRAFT_446810"/>
<sequence>MIPGPVNSKKCDVRASNRDVLSKLPYSRDEFRAVTNLLRLLLMLDAGRRMDLPLQKQYVLRKCHHRDPRNTVEMVSAPNTSSRPEQPSKRGVASSWRIASGD</sequence>